<sequence length="98" mass="11137">MIILIYQCKEAGLFQSFEIEGGAGKRSPCKKSIGILDSNFRSPCVVCLASVLLEQKKEQAAVKCHEKEKKQFNEEFAFDAASTWSRYANEKKIMDYAY</sequence>
<keyword evidence="2" id="KW-1185">Reference proteome</keyword>
<evidence type="ECO:0000313" key="1">
    <source>
        <dbReference type="EMBL" id="GIX80147.1"/>
    </source>
</evidence>
<organism evidence="1 2">
    <name type="scientific">Caerostris extrusa</name>
    <name type="common">Bark spider</name>
    <name type="synonym">Caerostris bankana</name>
    <dbReference type="NCBI Taxonomy" id="172846"/>
    <lineage>
        <taxon>Eukaryota</taxon>
        <taxon>Metazoa</taxon>
        <taxon>Ecdysozoa</taxon>
        <taxon>Arthropoda</taxon>
        <taxon>Chelicerata</taxon>
        <taxon>Arachnida</taxon>
        <taxon>Araneae</taxon>
        <taxon>Araneomorphae</taxon>
        <taxon>Entelegynae</taxon>
        <taxon>Araneoidea</taxon>
        <taxon>Araneidae</taxon>
        <taxon>Caerostris</taxon>
    </lineage>
</organism>
<dbReference type="AlphaFoldDB" id="A0AAV4N606"/>
<dbReference type="Proteomes" id="UP001054945">
    <property type="component" value="Unassembled WGS sequence"/>
</dbReference>
<dbReference type="EMBL" id="BPLR01003003">
    <property type="protein sequence ID" value="GIX80147.1"/>
    <property type="molecule type" value="Genomic_DNA"/>
</dbReference>
<protein>
    <submittedName>
        <fullName evidence="1">Uncharacterized protein</fullName>
    </submittedName>
</protein>
<name>A0AAV4N606_CAEEX</name>
<reference evidence="1 2" key="1">
    <citation type="submission" date="2021-06" db="EMBL/GenBank/DDBJ databases">
        <title>Caerostris extrusa draft genome.</title>
        <authorList>
            <person name="Kono N."/>
            <person name="Arakawa K."/>
        </authorList>
    </citation>
    <scope>NUCLEOTIDE SEQUENCE [LARGE SCALE GENOMIC DNA]</scope>
</reference>
<evidence type="ECO:0000313" key="2">
    <source>
        <dbReference type="Proteomes" id="UP001054945"/>
    </source>
</evidence>
<accession>A0AAV4N606</accession>
<gene>
    <name evidence="1" type="ORF">CEXT_131421</name>
</gene>
<comment type="caution">
    <text evidence="1">The sequence shown here is derived from an EMBL/GenBank/DDBJ whole genome shotgun (WGS) entry which is preliminary data.</text>
</comment>
<proteinExistence type="predicted"/>